<dbReference type="PROSITE" id="PS50262">
    <property type="entry name" value="G_PROTEIN_RECEP_F1_2"/>
    <property type="match status" value="1"/>
</dbReference>
<dbReference type="GO" id="GO:0005886">
    <property type="term" value="C:plasma membrane"/>
    <property type="evidence" value="ECO:0007669"/>
    <property type="project" value="UniProtKB-SubCell"/>
</dbReference>
<dbReference type="FunFam" id="1.20.1070.10:FF:000015">
    <property type="entry name" value="Olfactory receptor"/>
    <property type="match status" value="1"/>
</dbReference>
<evidence type="ECO:0000313" key="12">
    <source>
        <dbReference type="Proteomes" id="UP001181693"/>
    </source>
</evidence>
<dbReference type="InterPro" id="IPR017452">
    <property type="entry name" value="GPCR_Rhodpsn_7TM"/>
</dbReference>
<keyword evidence="3 9" id="KW-0812">Transmembrane</keyword>
<evidence type="ECO:0000259" key="10">
    <source>
        <dbReference type="PROSITE" id="PS50262"/>
    </source>
</evidence>
<keyword evidence="8" id="KW-0807">Transducer</keyword>
<keyword evidence="5" id="KW-0297">G-protein coupled receptor</keyword>
<evidence type="ECO:0000256" key="7">
    <source>
        <dbReference type="ARBA" id="ARBA00023170"/>
    </source>
</evidence>
<organism evidence="11 12">
    <name type="scientific">Pyxicephalus adspersus</name>
    <name type="common">African bullfrog</name>
    <dbReference type="NCBI Taxonomy" id="30357"/>
    <lineage>
        <taxon>Eukaryota</taxon>
        <taxon>Metazoa</taxon>
        <taxon>Chordata</taxon>
        <taxon>Craniata</taxon>
        <taxon>Vertebrata</taxon>
        <taxon>Euteleostomi</taxon>
        <taxon>Amphibia</taxon>
        <taxon>Batrachia</taxon>
        <taxon>Anura</taxon>
        <taxon>Neobatrachia</taxon>
        <taxon>Ranoidea</taxon>
        <taxon>Pyxicephalidae</taxon>
        <taxon>Pyxicephalinae</taxon>
        <taxon>Pyxicephalus</taxon>
    </lineage>
</organism>
<dbReference type="InterPro" id="IPR000276">
    <property type="entry name" value="GPCR_Rhodpsn"/>
</dbReference>
<protein>
    <recommendedName>
        <fullName evidence="10">G-protein coupled receptors family 1 profile domain-containing protein</fullName>
    </recommendedName>
</protein>
<dbReference type="AlphaFoldDB" id="A0AAV2ZR85"/>
<comment type="caution">
    <text evidence="11">The sequence shown here is derived from an EMBL/GenBank/DDBJ whole genome shotgun (WGS) entry which is preliminary data.</text>
</comment>
<keyword evidence="12" id="KW-1185">Reference proteome</keyword>
<name>A0AAV2ZR85_PYXAD</name>
<feature type="domain" description="G-protein coupled receptors family 1 profile" evidence="10">
    <location>
        <begin position="31"/>
        <end position="280"/>
    </location>
</feature>
<keyword evidence="4 9" id="KW-1133">Transmembrane helix</keyword>
<feature type="transmembrane region" description="Helical" evidence="9">
    <location>
        <begin position="230"/>
        <end position="251"/>
    </location>
</feature>
<evidence type="ECO:0000313" key="11">
    <source>
        <dbReference type="EMBL" id="DBA19136.1"/>
    </source>
</evidence>
<keyword evidence="2" id="KW-1003">Cell membrane</keyword>
<evidence type="ECO:0000256" key="8">
    <source>
        <dbReference type="ARBA" id="ARBA00023224"/>
    </source>
</evidence>
<proteinExistence type="predicted"/>
<evidence type="ECO:0000256" key="3">
    <source>
        <dbReference type="ARBA" id="ARBA00022692"/>
    </source>
</evidence>
<dbReference type="SUPFAM" id="SSF81321">
    <property type="entry name" value="Family A G protein-coupled receptor-like"/>
    <property type="match status" value="1"/>
</dbReference>
<dbReference type="CDD" id="cd13954">
    <property type="entry name" value="7tmA_OR"/>
    <property type="match status" value="1"/>
</dbReference>
<evidence type="ECO:0000256" key="6">
    <source>
        <dbReference type="ARBA" id="ARBA00023136"/>
    </source>
</evidence>
<dbReference type="GO" id="GO:0004984">
    <property type="term" value="F:olfactory receptor activity"/>
    <property type="evidence" value="ECO:0007669"/>
    <property type="project" value="InterPro"/>
</dbReference>
<accession>A0AAV2ZR85</accession>
<keyword evidence="7" id="KW-0675">Receptor</keyword>
<dbReference type="Proteomes" id="UP001181693">
    <property type="component" value="Unassembled WGS sequence"/>
</dbReference>
<evidence type="ECO:0000256" key="4">
    <source>
        <dbReference type="ARBA" id="ARBA00022989"/>
    </source>
</evidence>
<dbReference type="EMBL" id="DYDO01000008">
    <property type="protein sequence ID" value="DBA19136.1"/>
    <property type="molecule type" value="Genomic_DNA"/>
</dbReference>
<evidence type="ECO:0000256" key="9">
    <source>
        <dbReference type="SAM" id="Phobius"/>
    </source>
</evidence>
<dbReference type="Pfam" id="PF13853">
    <property type="entry name" value="7tm_4"/>
    <property type="match status" value="1"/>
</dbReference>
<dbReference type="Gene3D" id="1.20.1070.10">
    <property type="entry name" value="Rhodopsin 7-helix transmembrane proteins"/>
    <property type="match status" value="1"/>
</dbReference>
<sequence length="312" mass="35758">MFHLLPFFYSRANKPFVFTLFLLIYVSGVLVNISIILIIWYDKHLHTPMYLFLCNLSLVDLCYTTSTNPKLLNMILTENYTISFTQCFIQLGFYWATGNTEDLLLLAMAYDRYVAICQPLHYHRVFSTNHCIQITSALWLLSCLNSIMITLSASKVYFCPSNIISQYLCDAKSLMKISCGNTEVYFMEIYFEILLFGLCPFVCILLSYIRIVCVILCIKSKEGRGKAFSTCSSHLTVLILFYGTCIGVYMMPVSAHYKVVEQVLTSMYTSITPVLNPLIYSVQNKDVKMAILRFRRGTFRATCLNCAEPLVL</sequence>
<dbReference type="PRINTS" id="PR00237">
    <property type="entry name" value="GPCRRHODOPSN"/>
</dbReference>
<dbReference type="InterPro" id="IPR000725">
    <property type="entry name" value="Olfact_rcpt"/>
</dbReference>
<evidence type="ECO:0000256" key="1">
    <source>
        <dbReference type="ARBA" id="ARBA00004651"/>
    </source>
</evidence>
<feature type="transmembrane region" description="Helical" evidence="9">
    <location>
        <begin position="20"/>
        <end position="41"/>
    </location>
</feature>
<gene>
    <name evidence="11" type="ORF">GDO54_015003</name>
</gene>
<evidence type="ECO:0000256" key="5">
    <source>
        <dbReference type="ARBA" id="ARBA00023040"/>
    </source>
</evidence>
<dbReference type="PANTHER" id="PTHR48001">
    <property type="entry name" value="OLFACTORY RECEPTOR"/>
    <property type="match status" value="1"/>
</dbReference>
<dbReference type="PRINTS" id="PR00245">
    <property type="entry name" value="OLFACTORYR"/>
</dbReference>
<keyword evidence="6 9" id="KW-0472">Membrane</keyword>
<reference evidence="11" key="1">
    <citation type="thesis" date="2020" institute="ProQuest LLC" country="789 East Eisenhower Parkway, Ann Arbor, MI, USA">
        <title>Comparative Genomics and Chromosome Evolution.</title>
        <authorList>
            <person name="Mudd A.B."/>
        </authorList>
    </citation>
    <scope>NUCLEOTIDE SEQUENCE</scope>
    <source>
        <strain evidence="11">1538</strain>
        <tissue evidence="11">Blood</tissue>
    </source>
</reference>
<comment type="subcellular location">
    <subcellularLocation>
        <location evidence="1">Cell membrane</location>
        <topology evidence="1">Multi-pass membrane protein</topology>
    </subcellularLocation>
</comment>
<feature type="transmembrane region" description="Helical" evidence="9">
    <location>
        <begin position="137"/>
        <end position="158"/>
    </location>
</feature>
<feature type="transmembrane region" description="Helical" evidence="9">
    <location>
        <begin position="193"/>
        <end position="218"/>
    </location>
</feature>
<evidence type="ECO:0000256" key="2">
    <source>
        <dbReference type="ARBA" id="ARBA00022475"/>
    </source>
</evidence>
<dbReference type="GO" id="GO:0004930">
    <property type="term" value="F:G protein-coupled receptor activity"/>
    <property type="evidence" value="ECO:0007669"/>
    <property type="project" value="UniProtKB-KW"/>
</dbReference>
<feature type="transmembrane region" description="Helical" evidence="9">
    <location>
        <begin position="263"/>
        <end position="282"/>
    </location>
</feature>